<evidence type="ECO:0000313" key="6">
    <source>
        <dbReference type="Proteomes" id="UP001154312"/>
    </source>
</evidence>
<dbReference type="Gene3D" id="1.10.10.10">
    <property type="entry name" value="Winged helix-like DNA-binding domain superfamily/Winged helix DNA-binding domain"/>
    <property type="match status" value="1"/>
</dbReference>
<sequence length="156" mass="17624">MDEKTILAQELARTMFRFKRLGWRQDSTHALRQSEFILLATITHSTSHDSDGIKISDLSARLQITPAGVTHIINSLEEGGYVERLADPADRRVVLVKPTGRGNQAVNLMNAKFLETLKELINYLGERDSKELIRLLSSALTFIKERRNCGAEKFKA</sequence>
<gene>
    <name evidence="5" type="ORF">L7E55_08630</name>
</gene>
<dbReference type="RefSeq" id="WP_277443744.1">
    <property type="nucleotide sequence ID" value="NZ_JAKOAV010000013.1"/>
</dbReference>
<dbReference type="InterPro" id="IPR036390">
    <property type="entry name" value="WH_DNA-bd_sf"/>
</dbReference>
<name>A0A9X4GZ73_9FIRM</name>
<dbReference type="GO" id="GO:0003700">
    <property type="term" value="F:DNA-binding transcription factor activity"/>
    <property type="evidence" value="ECO:0007669"/>
    <property type="project" value="InterPro"/>
</dbReference>
<reference evidence="5" key="1">
    <citation type="submission" date="2022-02" db="EMBL/GenBank/DDBJ databases">
        <authorList>
            <person name="Leng L."/>
        </authorList>
    </citation>
    <scope>NUCLEOTIDE SEQUENCE</scope>
    <source>
        <strain evidence="5">JI</strain>
    </source>
</reference>
<proteinExistence type="predicted"/>
<dbReference type="PANTHER" id="PTHR42756">
    <property type="entry name" value="TRANSCRIPTIONAL REGULATOR, MARR"/>
    <property type="match status" value="1"/>
</dbReference>
<dbReference type="PANTHER" id="PTHR42756:SF1">
    <property type="entry name" value="TRANSCRIPTIONAL REPRESSOR OF EMRAB OPERON"/>
    <property type="match status" value="1"/>
</dbReference>
<accession>A0A9X4GZ73</accession>
<comment type="caution">
    <text evidence="5">The sequence shown here is derived from an EMBL/GenBank/DDBJ whole genome shotgun (WGS) entry which is preliminary data.</text>
</comment>
<evidence type="ECO:0000256" key="3">
    <source>
        <dbReference type="ARBA" id="ARBA00023163"/>
    </source>
</evidence>
<dbReference type="SMART" id="SM00347">
    <property type="entry name" value="HTH_MARR"/>
    <property type="match status" value="1"/>
</dbReference>
<dbReference type="PRINTS" id="PR00598">
    <property type="entry name" value="HTHMARR"/>
</dbReference>
<keyword evidence="1" id="KW-0805">Transcription regulation</keyword>
<keyword evidence="6" id="KW-1185">Reference proteome</keyword>
<dbReference type="AlphaFoldDB" id="A0A9X4GZ73"/>
<keyword evidence="3" id="KW-0804">Transcription</keyword>
<evidence type="ECO:0000256" key="1">
    <source>
        <dbReference type="ARBA" id="ARBA00023015"/>
    </source>
</evidence>
<evidence type="ECO:0000259" key="4">
    <source>
        <dbReference type="PROSITE" id="PS50995"/>
    </source>
</evidence>
<dbReference type="EMBL" id="JAKOAV010000013">
    <property type="protein sequence ID" value="MDF9408422.1"/>
    <property type="molecule type" value="Genomic_DNA"/>
</dbReference>
<dbReference type="GO" id="GO:0003677">
    <property type="term" value="F:DNA binding"/>
    <property type="evidence" value="ECO:0007669"/>
    <property type="project" value="UniProtKB-KW"/>
</dbReference>
<evidence type="ECO:0000256" key="2">
    <source>
        <dbReference type="ARBA" id="ARBA00023125"/>
    </source>
</evidence>
<evidence type="ECO:0000313" key="5">
    <source>
        <dbReference type="EMBL" id="MDF9408422.1"/>
    </source>
</evidence>
<dbReference type="SUPFAM" id="SSF46785">
    <property type="entry name" value="Winged helix' DNA-binding domain"/>
    <property type="match status" value="1"/>
</dbReference>
<dbReference type="InterPro" id="IPR036388">
    <property type="entry name" value="WH-like_DNA-bd_sf"/>
</dbReference>
<protein>
    <submittedName>
        <fullName evidence="5">MarR family transcriptional regulator</fullName>
    </submittedName>
</protein>
<dbReference type="PROSITE" id="PS50995">
    <property type="entry name" value="HTH_MARR_2"/>
    <property type="match status" value="1"/>
</dbReference>
<dbReference type="Proteomes" id="UP001154312">
    <property type="component" value="Unassembled WGS sequence"/>
</dbReference>
<keyword evidence="2" id="KW-0238">DNA-binding</keyword>
<organism evidence="5 6">
    <name type="scientific">Pelotomaculum isophthalicicum JI</name>
    <dbReference type="NCBI Taxonomy" id="947010"/>
    <lineage>
        <taxon>Bacteria</taxon>
        <taxon>Bacillati</taxon>
        <taxon>Bacillota</taxon>
        <taxon>Clostridia</taxon>
        <taxon>Eubacteriales</taxon>
        <taxon>Desulfotomaculaceae</taxon>
        <taxon>Pelotomaculum</taxon>
    </lineage>
</organism>
<feature type="domain" description="HTH marR-type" evidence="4">
    <location>
        <begin position="8"/>
        <end position="141"/>
    </location>
</feature>
<dbReference type="InterPro" id="IPR000835">
    <property type="entry name" value="HTH_MarR-typ"/>
</dbReference>
<dbReference type="Pfam" id="PF01047">
    <property type="entry name" value="MarR"/>
    <property type="match status" value="1"/>
</dbReference>